<accession>A0ABX6ILF3</accession>
<dbReference type="Proteomes" id="UP001059836">
    <property type="component" value="Chromosome"/>
</dbReference>
<name>A0ABX6ILF3_9ACTN</name>
<feature type="region of interest" description="Disordered" evidence="1">
    <location>
        <begin position="1"/>
        <end position="25"/>
    </location>
</feature>
<evidence type="ECO:0000256" key="1">
    <source>
        <dbReference type="SAM" id="MobiDB-lite"/>
    </source>
</evidence>
<gene>
    <name evidence="3" type="ORF">GII31_15545</name>
</gene>
<reference evidence="3" key="1">
    <citation type="journal article" date="2021" name="Nat. Microbiol.">
        <title>Cocultivation of an ultrasmall environmental parasitic bacterium with lytic ability against bacteria associated with wastewater foams.</title>
        <authorList>
            <person name="Batinovic S."/>
            <person name="Rose J.J.A."/>
            <person name="Ratcliffe J."/>
            <person name="Seviour R.J."/>
            <person name="Petrovski S."/>
        </authorList>
    </citation>
    <scope>NUCLEOTIDE SEQUENCE</scope>
    <source>
        <strain evidence="3">CON9</strain>
    </source>
</reference>
<evidence type="ECO:0000313" key="3">
    <source>
        <dbReference type="EMBL" id="QHN36073.1"/>
    </source>
</evidence>
<keyword evidence="4" id="KW-1185">Reference proteome</keyword>
<dbReference type="PANTHER" id="PTHR36151">
    <property type="entry name" value="BLR2777 PROTEIN"/>
    <property type="match status" value="1"/>
</dbReference>
<proteinExistence type="predicted"/>
<evidence type="ECO:0000313" key="4">
    <source>
        <dbReference type="Proteomes" id="UP001059836"/>
    </source>
</evidence>
<dbReference type="Pfam" id="PF09995">
    <property type="entry name" value="MPAB_Lcp_cat"/>
    <property type="match status" value="1"/>
</dbReference>
<organism evidence="3 4">
    <name type="scientific">Gordonia pseudamarae</name>
    <dbReference type="NCBI Taxonomy" id="2831662"/>
    <lineage>
        <taxon>Bacteria</taxon>
        <taxon>Bacillati</taxon>
        <taxon>Actinomycetota</taxon>
        <taxon>Actinomycetes</taxon>
        <taxon>Mycobacteriales</taxon>
        <taxon>Gordoniaceae</taxon>
        <taxon>Gordonia</taxon>
    </lineage>
</organism>
<dbReference type="RefSeq" id="WP_213244325.1">
    <property type="nucleotide sequence ID" value="NZ_CP045806.1"/>
</dbReference>
<sequence length="323" mass="37116">MTLADSTTPDTRDAVANDAAPTFEDGVRQARPMPVSTAEVNQVEPLGPHSLVWKYYGDHRQVLGFQRVAGTENCIEQLAKGVEDHSVIFSDFMGRAERTVPPIMSTVYSAEPHAWGRKVRDFHRNIKGTVDSDGSSYHAMNPELFYWAHATFVDQVIYVADTFIRRLSHEEKAQIFEESKRWYALYGVDDRAEPQTYEEFLTYWDDMLERFVPTKTIMYATGYLRKGLPRPKRVPPAVWSIVSVPVNALVRTLVIGTLPRQMREVCQLEWNDRMQKRFDRMAALIRALNPVINRLPVDKLYTPWAAQAWARTGVDPRRINNGR</sequence>
<feature type="domain" description="ER-bound oxygenase mpaB/mpaB'/Rubber oxygenase catalytic" evidence="2">
    <location>
        <begin position="53"/>
        <end position="287"/>
    </location>
</feature>
<evidence type="ECO:0000259" key="2">
    <source>
        <dbReference type="Pfam" id="PF09995"/>
    </source>
</evidence>
<dbReference type="PANTHER" id="PTHR36151:SF3">
    <property type="entry name" value="ER-BOUND OXYGENASE MPAB_MPAB'_RUBBER OXYGENASE CATALYTIC DOMAIN-CONTAINING PROTEIN"/>
    <property type="match status" value="1"/>
</dbReference>
<dbReference type="InterPro" id="IPR018713">
    <property type="entry name" value="MPAB/Lcp_cat_dom"/>
</dbReference>
<dbReference type="EMBL" id="CP045809">
    <property type="protein sequence ID" value="QHN36073.1"/>
    <property type="molecule type" value="Genomic_DNA"/>
</dbReference>
<protein>
    <submittedName>
        <fullName evidence="3">DUF2236 domain-containing protein</fullName>
    </submittedName>
</protein>